<dbReference type="Proteomes" id="UP001341840">
    <property type="component" value="Unassembled WGS sequence"/>
</dbReference>
<sequence>MLGFDYLLSKLLFVLQLQNNDWDGFDVIDNKQKNLLDKEKLYLRNPTKKERMLEKGSWSHTPEGVFSCDSDSYVELKRLTSDDTEISGHCFQSSNMDSGGNELCADDTLLGDKSVVQDGTVSQYPINQMSQDDNEFSFLDNDGWLDIENFEDVDGMLNYDLTFEMGSLNNEDDFCWLSSSHDAKGSDDALKSDFKFSSAEISQLKSMPDCNMGSKGNIKGLPIDDSNKKLSSDDRKVRSQMDVDDNGIPRTSFNESAKKSSNTVDLLPKEKRKMSKSLAGREKNGYLENGFSVHQYTPLEQYEDIQQAFGASSSGVTSVDSIQKLKLTSDSDPFGCMQTQIPLMHLDLSQTPNHTAPFPTLSQSRSKQSEHPSASLRESSYASNIESSHGHSLEADTLRTDEKGEKLYHCHDKHTLCRNVKSESVPRKAPFCRPGSVQKVDHQFETENEGHSEVHGVCIGLSPEIDSTTMQESSSMSSAPNSNSLEANSFCQLQQVMDQLDIRTKLCLRDSLYRLAKSAEQRHNDSNPNGCTGDDQACKAMMPHNGSRCMGFMDMETDTNPVDRSIAHLLFHRPQDQSMSHPDETIPFKSSAMKHGPLINSPVKTEKHVCVEDSSAGVGKKTVGGNT</sequence>
<evidence type="ECO:0000313" key="4">
    <source>
        <dbReference type="Proteomes" id="UP001341840"/>
    </source>
</evidence>
<accession>A0ABU6Y3P9</accession>
<keyword evidence="4" id="KW-1185">Reference proteome</keyword>
<feature type="compositionally biased region" description="Polar residues" evidence="1">
    <location>
        <begin position="349"/>
        <end position="366"/>
    </location>
</feature>
<name>A0ABU6Y3P9_9FABA</name>
<feature type="compositionally biased region" description="Polar residues" evidence="1">
    <location>
        <begin position="249"/>
        <end position="263"/>
    </location>
</feature>
<evidence type="ECO:0008006" key="5">
    <source>
        <dbReference type="Google" id="ProtNLM"/>
    </source>
</evidence>
<dbReference type="PANTHER" id="PTHR33334">
    <property type="entry name" value="PROTEIN LNK1"/>
    <property type="match status" value="1"/>
</dbReference>
<dbReference type="PANTHER" id="PTHR33334:SF16">
    <property type="entry name" value="SIALOPHOSPHOPROTEIN-LIKE PROTEIN, PUTATIVE-RELATED"/>
    <property type="match status" value="1"/>
</dbReference>
<feature type="region of interest" description="Disordered" evidence="1">
    <location>
        <begin position="349"/>
        <end position="397"/>
    </location>
</feature>
<comment type="caution">
    <text evidence="3">The sequence shown here is derived from an EMBL/GenBank/DDBJ whole genome shotgun (WGS) entry which is preliminary data.</text>
</comment>
<feature type="compositionally biased region" description="Basic and acidic residues" evidence="1">
    <location>
        <begin position="388"/>
        <end position="397"/>
    </location>
</feature>
<evidence type="ECO:0000256" key="2">
    <source>
        <dbReference type="SAM" id="SignalP"/>
    </source>
</evidence>
<proteinExistence type="predicted"/>
<feature type="compositionally biased region" description="Polar residues" evidence="1">
    <location>
        <begin position="376"/>
        <end position="387"/>
    </location>
</feature>
<evidence type="ECO:0000313" key="3">
    <source>
        <dbReference type="EMBL" id="MED6204652.1"/>
    </source>
</evidence>
<feature type="compositionally biased region" description="Basic and acidic residues" evidence="1">
    <location>
        <begin position="225"/>
        <end position="241"/>
    </location>
</feature>
<reference evidence="3 4" key="1">
    <citation type="journal article" date="2023" name="Plants (Basel)">
        <title>Bridging the Gap: Combining Genomics and Transcriptomics Approaches to Understand Stylosanthes scabra, an Orphan Legume from the Brazilian Caatinga.</title>
        <authorList>
            <person name="Ferreira-Neto J.R.C."/>
            <person name="da Silva M.D."/>
            <person name="Binneck E."/>
            <person name="de Melo N.F."/>
            <person name="da Silva R.H."/>
            <person name="de Melo A.L.T.M."/>
            <person name="Pandolfi V."/>
            <person name="Bustamante F.O."/>
            <person name="Brasileiro-Vidal A.C."/>
            <person name="Benko-Iseppon A.M."/>
        </authorList>
    </citation>
    <scope>NUCLEOTIDE SEQUENCE [LARGE SCALE GENOMIC DNA]</scope>
    <source>
        <tissue evidence="3">Leaves</tissue>
    </source>
</reference>
<keyword evidence="2" id="KW-0732">Signal</keyword>
<organism evidence="3 4">
    <name type="scientific">Stylosanthes scabra</name>
    <dbReference type="NCBI Taxonomy" id="79078"/>
    <lineage>
        <taxon>Eukaryota</taxon>
        <taxon>Viridiplantae</taxon>
        <taxon>Streptophyta</taxon>
        <taxon>Embryophyta</taxon>
        <taxon>Tracheophyta</taxon>
        <taxon>Spermatophyta</taxon>
        <taxon>Magnoliopsida</taxon>
        <taxon>eudicotyledons</taxon>
        <taxon>Gunneridae</taxon>
        <taxon>Pentapetalae</taxon>
        <taxon>rosids</taxon>
        <taxon>fabids</taxon>
        <taxon>Fabales</taxon>
        <taxon>Fabaceae</taxon>
        <taxon>Papilionoideae</taxon>
        <taxon>50 kb inversion clade</taxon>
        <taxon>dalbergioids sensu lato</taxon>
        <taxon>Dalbergieae</taxon>
        <taxon>Pterocarpus clade</taxon>
        <taxon>Stylosanthes</taxon>
    </lineage>
</organism>
<evidence type="ECO:0000256" key="1">
    <source>
        <dbReference type="SAM" id="MobiDB-lite"/>
    </source>
</evidence>
<protein>
    <recommendedName>
        <fullName evidence="5">Protein LNK1</fullName>
    </recommendedName>
</protein>
<feature type="signal peptide" evidence="2">
    <location>
        <begin position="1"/>
        <end position="16"/>
    </location>
</feature>
<dbReference type="EMBL" id="JASCZI010241681">
    <property type="protein sequence ID" value="MED6204652.1"/>
    <property type="molecule type" value="Genomic_DNA"/>
</dbReference>
<feature type="chain" id="PRO_5045844711" description="Protein LNK1" evidence="2">
    <location>
        <begin position="17"/>
        <end position="627"/>
    </location>
</feature>
<gene>
    <name evidence="3" type="ORF">PIB30_010768</name>
</gene>
<dbReference type="InterPro" id="IPR039928">
    <property type="entry name" value="LNK"/>
</dbReference>
<feature type="region of interest" description="Disordered" evidence="1">
    <location>
        <begin position="207"/>
        <end position="263"/>
    </location>
</feature>